<organism evidence="1 2">
    <name type="scientific">Schistosoma bovis</name>
    <name type="common">Blood fluke</name>
    <dbReference type="NCBI Taxonomy" id="6184"/>
    <lineage>
        <taxon>Eukaryota</taxon>
        <taxon>Metazoa</taxon>
        <taxon>Spiralia</taxon>
        <taxon>Lophotrochozoa</taxon>
        <taxon>Platyhelminthes</taxon>
        <taxon>Trematoda</taxon>
        <taxon>Digenea</taxon>
        <taxon>Strigeidida</taxon>
        <taxon>Schistosomatoidea</taxon>
        <taxon>Schistosomatidae</taxon>
        <taxon>Schistosoma</taxon>
    </lineage>
</organism>
<sequence length="164" mass="18444">MRAQQIDSQSTTWIRPNLCGPPVLMDQNTSQVVPSHLTNSGHSQQVMLQHQQQRGSNPVFQSPLNVIQAGPVRSGLQNPSLISPNPASLGFRRLLAEMRKSPFIRFIVPSSLIPSALQLIVLRASLDLFSREHYVKYVPDQNKLLQAIQLHKTPVIYRKNAKHL</sequence>
<protein>
    <submittedName>
        <fullName evidence="1">Uncharacterized protein</fullName>
    </submittedName>
</protein>
<name>A0A430QKT6_SCHBO</name>
<keyword evidence="2" id="KW-1185">Reference proteome</keyword>
<comment type="caution">
    <text evidence="1">The sequence shown here is derived from an EMBL/GenBank/DDBJ whole genome shotgun (WGS) entry which is preliminary data.</text>
</comment>
<gene>
    <name evidence="1" type="ORF">DC041_0011631</name>
</gene>
<reference evidence="1 2" key="1">
    <citation type="journal article" date="2019" name="PLoS Pathog.">
        <title>Genome sequence of the bovine parasite Schistosoma bovis Tanzania.</title>
        <authorList>
            <person name="Oey H."/>
            <person name="Zakrzewski M."/>
            <person name="Gobert G."/>
            <person name="Gravermann K."/>
            <person name="Stoye J."/>
            <person name="Jones M."/>
            <person name="Mcmanus D."/>
            <person name="Krause L."/>
        </authorList>
    </citation>
    <scope>NUCLEOTIDE SEQUENCE [LARGE SCALE GENOMIC DNA]</scope>
    <source>
        <strain evidence="1 2">TAN1997</strain>
    </source>
</reference>
<dbReference type="EMBL" id="QMKO01001591">
    <property type="protein sequence ID" value="RTG88310.1"/>
    <property type="molecule type" value="Genomic_DNA"/>
</dbReference>
<accession>A0A430QKT6</accession>
<proteinExistence type="predicted"/>
<dbReference type="AlphaFoldDB" id="A0A430QKT6"/>
<dbReference type="Proteomes" id="UP000290809">
    <property type="component" value="Unassembled WGS sequence"/>
</dbReference>
<evidence type="ECO:0000313" key="2">
    <source>
        <dbReference type="Proteomes" id="UP000290809"/>
    </source>
</evidence>
<evidence type="ECO:0000313" key="1">
    <source>
        <dbReference type="EMBL" id="RTG88310.1"/>
    </source>
</evidence>